<gene>
    <name evidence="2" type="ORF">AYI69_g10454</name>
</gene>
<organism evidence="2 3">
    <name type="scientific">Smittium culicis</name>
    <dbReference type="NCBI Taxonomy" id="133412"/>
    <lineage>
        <taxon>Eukaryota</taxon>
        <taxon>Fungi</taxon>
        <taxon>Fungi incertae sedis</taxon>
        <taxon>Zoopagomycota</taxon>
        <taxon>Kickxellomycotina</taxon>
        <taxon>Harpellomycetes</taxon>
        <taxon>Harpellales</taxon>
        <taxon>Legeriomycetaceae</taxon>
        <taxon>Smittium</taxon>
    </lineage>
</organism>
<accession>A0A1R1X5N4</accession>
<feature type="non-terminal residue" evidence="2">
    <location>
        <position position="1"/>
    </location>
</feature>
<proteinExistence type="predicted"/>
<protein>
    <submittedName>
        <fullName evidence="2">Uncharacterized protein</fullName>
    </submittedName>
</protein>
<sequence length="106" mass="10085">AAPTTAAPTTAAPTTAAPTTAAPTTAAPTTAAPTTAAPTTAAPTTAAPTTAAPITSSASQCPKPSTAENSDYVACTDAAGCKAVYVTNGQMCICDPRGGKSCVNLN</sequence>
<feature type="region of interest" description="Disordered" evidence="1">
    <location>
        <begin position="1"/>
        <end position="69"/>
    </location>
</feature>
<feature type="compositionally biased region" description="Low complexity" evidence="1">
    <location>
        <begin position="1"/>
        <end position="53"/>
    </location>
</feature>
<comment type="caution">
    <text evidence="2">The sequence shown here is derived from an EMBL/GenBank/DDBJ whole genome shotgun (WGS) entry which is preliminary data.</text>
</comment>
<evidence type="ECO:0000313" key="2">
    <source>
        <dbReference type="EMBL" id="OMJ09920.1"/>
    </source>
</evidence>
<name>A0A1R1X5N4_9FUNG</name>
<feature type="compositionally biased region" description="Polar residues" evidence="1">
    <location>
        <begin position="54"/>
        <end position="69"/>
    </location>
</feature>
<evidence type="ECO:0000313" key="3">
    <source>
        <dbReference type="Proteomes" id="UP000187429"/>
    </source>
</evidence>
<dbReference type="EMBL" id="LSSM01006855">
    <property type="protein sequence ID" value="OMJ09920.1"/>
    <property type="molecule type" value="Genomic_DNA"/>
</dbReference>
<dbReference type="AlphaFoldDB" id="A0A1R1X5N4"/>
<keyword evidence="3" id="KW-1185">Reference proteome</keyword>
<evidence type="ECO:0000256" key="1">
    <source>
        <dbReference type="SAM" id="MobiDB-lite"/>
    </source>
</evidence>
<reference evidence="3" key="1">
    <citation type="submission" date="2017-01" db="EMBL/GenBank/DDBJ databases">
        <authorList>
            <person name="Wang Y."/>
            <person name="White M."/>
            <person name="Kvist S."/>
            <person name="Moncalvo J.-M."/>
        </authorList>
    </citation>
    <scope>NUCLEOTIDE SEQUENCE [LARGE SCALE GENOMIC DNA]</scope>
    <source>
        <strain evidence="3">ID-206-W2</strain>
    </source>
</reference>
<dbReference type="OrthoDB" id="5595849at2759"/>
<dbReference type="Proteomes" id="UP000187429">
    <property type="component" value="Unassembled WGS sequence"/>
</dbReference>